<dbReference type="SUPFAM" id="SSF46955">
    <property type="entry name" value="Putative DNA-binding domain"/>
    <property type="match status" value="2"/>
</dbReference>
<evidence type="ECO:0000256" key="5">
    <source>
        <dbReference type="ARBA" id="ARBA00022670"/>
    </source>
</evidence>
<dbReference type="GO" id="GO:0000287">
    <property type="term" value="F:magnesium ion binding"/>
    <property type="evidence" value="ECO:0007669"/>
    <property type="project" value="InterPro"/>
</dbReference>
<keyword evidence="12" id="KW-0648">Protein biosynthesis</keyword>
<dbReference type="GO" id="GO:0004826">
    <property type="term" value="F:phenylalanine-tRNA ligase activity"/>
    <property type="evidence" value="ECO:0007669"/>
    <property type="project" value="UniProtKB-EC"/>
</dbReference>
<dbReference type="Pfam" id="PF03147">
    <property type="entry name" value="FDX-ACB"/>
    <property type="match status" value="1"/>
</dbReference>
<dbReference type="Gene3D" id="3.30.56.10">
    <property type="match status" value="2"/>
</dbReference>
<dbReference type="PROSITE" id="PS51935">
    <property type="entry name" value="NLPC_P60"/>
    <property type="match status" value="1"/>
</dbReference>
<dbReference type="Pfam" id="PF03483">
    <property type="entry name" value="B3_4"/>
    <property type="match status" value="1"/>
</dbReference>
<evidence type="ECO:0000256" key="11">
    <source>
        <dbReference type="ARBA" id="ARBA00022842"/>
    </source>
</evidence>
<evidence type="ECO:0000259" key="14">
    <source>
        <dbReference type="PROSITE" id="PS51447"/>
    </source>
</evidence>
<dbReference type="InterPro" id="IPR020825">
    <property type="entry name" value="Phe-tRNA_synthase-like_B3/B4"/>
</dbReference>
<evidence type="ECO:0000259" key="16">
    <source>
        <dbReference type="PROSITE" id="PS51935"/>
    </source>
</evidence>
<dbReference type="SMART" id="SM00873">
    <property type="entry name" value="B3_4"/>
    <property type="match status" value="1"/>
</dbReference>
<protein>
    <recommendedName>
        <fullName evidence="3">phenylalanine--tRNA ligase</fullName>
        <ecNumber evidence="3">6.1.1.20</ecNumber>
    </recommendedName>
</protein>
<feature type="domain" description="FDX-ACB" evidence="14">
    <location>
        <begin position="718"/>
        <end position="807"/>
    </location>
</feature>
<dbReference type="InterPro" id="IPR038765">
    <property type="entry name" value="Papain-like_cys_pep_sf"/>
</dbReference>
<evidence type="ECO:0000256" key="6">
    <source>
        <dbReference type="ARBA" id="ARBA00022723"/>
    </source>
</evidence>
<keyword evidence="4" id="KW-0436">Ligase</keyword>
<evidence type="ECO:0000256" key="4">
    <source>
        <dbReference type="ARBA" id="ARBA00022598"/>
    </source>
</evidence>
<evidence type="ECO:0000256" key="2">
    <source>
        <dbReference type="ARBA" id="ARBA00007074"/>
    </source>
</evidence>
<dbReference type="InterPro" id="IPR045864">
    <property type="entry name" value="aa-tRNA-synth_II/BPL/LPL"/>
</dbReference>
<dbReference type="Gene3D" id="3.50.40.10">
    <property type="entry name" value="Phenylalanyl-trna Synthetase, Chain B, domain 3"/>
    <property type="match status" value="1"/>
</dbReference>
<accession>A0A2H0K6J5</accession>
<dbReference type="GO" id="GO:0009328">
    <property type="term" value="C:phenylalanine-tRNA ligase complex"/>
    <property type="evidence" value="ECO:0007669"/>
    <property type="project" value="TreeGrafter"/>
</dbReference>
<dbReference type="PANTHER" id="PTHR10947">
    <property type="entry name" value="PHENYLALANYL-TRNA SYNTHETASE BETA CHAIN AND LEUCINE-RICH REPEAT-CONTAINING PROTEIN 47"/>
    <property type="match status" value="1"/>
</dbReference>
<dbReference type="Gene3D" id="3.30.70.380">
    <property type="entry name" value="Ferrodoxin-fold anticodon-binding domain"/>
    <property type="match status" value="1"/>
</dbReference>
<dbReference type="InterPro" id="IPR045060">
    <property type="entry name" value="Phe-tRNA-ligase_IIc_bsu"/>
</dbReference>
<keyword evidence="5" id="KW-0645">Protease</keyword>
<dbReference type="Gene3D" id="3.30.930.10">
    <property type="entry name" value="Bira Bifunctional Protein, Domain 2"/>
    <property type="match status" value="1"/>
</dbReference>
<dbReference type="Pfam" id="PF00877">
    <property type="entry name" value="NLPC_P60"/>
    <property type="match status" value="1"/>
</dbReference>
<evidence type="ECO:0000256" key="13">
    <source>
        <dbReference type="ARBA" id="ARBA00023146"/>
    </source>
</evidence>
<keyword evidence="8" id="KW-0378">Hydrolase</keyword>
<keyword evidence="7" id="KW-0547">Nucleotide-binding</keyword>
<comment type="caution">
    <text evidence="17">The sequence shown here is derived from an EMBL/GenBank/DDBJ whole genome shotgun (WGS) entry which is preliminary data.</text>
</comment>
<dbReference type="InterPro" id="IPR036690">
    <property type="entry name" value="Fdx_antiC-bd_sf"/>
</dbReference>
<dbReference type="Pfam" id="PF17759">
    <property type="entry name" value="tRNA_synthFbeta"/>
    <property type="match status" value="1"/>
</dbReference>
<dbReference type="GO" id="GO:0005524">
    <property type="term" value="F:ATP binding"/>
    <property type="evidence" value="ECO:0007669"/>
    <property type="project" value="UniProtKB-KW"/>
</dbReference>
<dbReference type="InterPro" id="IPR009061">
    <property type="entry name" value="DNA-bd_dom_put_sf"/>
</dbReference>
<evidence type="ECO:0000313" key="18">
    <source>
        <dbReference type="Proteomes" id="UP000229834"/>
    </source>
</evidence>
<dbReference type="PROSITE" id="PS51447">
    <property type="entry name" value="FDX_ACB"/>
    <property type="match status" value="1"/>
</dbReference>
<dbReference type="SMART" id="SM00896">
    <property type="entry name" value="FDX-ACB"/>
    <property type="match status" value="1"/>
</dbReference>
<keyword evidence="10" id="KW-0067">ATP-binding</keyword>
<evidence type="ECO:0000259" key="15">
    <source>
        <dbReference type="PROSITE" id="PS51483"/>
    </source>
</evidence>
<dbReference type="GO" id="GO:0008234">
    <property type="term" value="F:cysteine-type peptidase activity"/>
    <property type="evidence" value="ECO:0007669"/>
    <property type="project" value="UniProtKB-KW"/>
</dbReference>
<evidence type="ECO:0000256" key="7">
    <source>
        <dbReference type="ARBA" id="ARBA00022741"/>
    </source>
</evidence>
<comment type="cofactor">
    <cofactor evidence="1">
        <name>Mg(2+)</name>
        <dbReference type="ChEBI" id="CHEBI:18420"/>
    </cofactor>
</comment>
<comment type="similarity">
    <text evidence="2">Belongs to the peptidase C40 family.</text>
</comment>
<dbReference type="InterPro" id="IPR005146">
    <property type="entry name" value="B3/B4_tRNA-bd"/>
</dbReference>
<dbReference type="InterPro" id="IPR041616">
    <property type="entry name" value="PheRS_beta_core"/>
</dbReference>
<reference evidence="17 18" key="1">
    <citation type="submission" date="2017-09" db="EMBL/GenBank/DDBJ databases">
        <title>Depth-based differentiation of microbial function through sediment-hosted aquifers and enrichment of novel symbionts in the deep terrestrial subsurface.</title>
        <authorList>
            <person name="Probst A.J."/>
            <person name="Ladd B."/>
            <person name="Jarett J.K."/>
            <person name="Geller-Mcgrath D.E."/>
            <person name="Sieber C.M."/>
            <person name="Emerson J.B."/>
            <person name="Anantharaman K."/>
            <person name="Thomas B.C."/>
            <person name="Malmstrom R."/>
            <person name="Stieglmeier M."/>
            <person name="Klingl A."/>
            <person name="Woyke T."/>
            <person name="Ryan C.M."/>
            <person name="Banfield J.F."/>
        </authorList>
    </citation>
    <scope>NUCLEOTIDE SEQUENCE [LARGE SCALE GENOMIC DNA]</scope>
    <source>
        <strain evidence="17">CG11_big_fil_rev_8_21_14_0_20_40_24</strain>
    </source>
</reference>
<dbReference type="InterPro" id="IPR005121">
    <property type="entry name" value="Fdx_antiC-bd"/>
</dbReference>
<dbReference type="GO" id="GO:0003723">
    <property type="term" value="F:RNA binding"/>
    <property type="evidence" value="ECO:0007669"/>
    <property type="project" value="InterPro"/>
</dbReference>
<dbReference type="InterPro" id="IPR000064">
    <property type="entry name" value="NLP_P60_dom"/>
</dbReference>
<keyword evidence="11" id="KW-0460">Magnesium</keyword>
<evidence type="ECO:0000256" key="3">
    <source>
        <dbReference type="ARBA" id="ARBA00012814"/>
    </source>
</evidence>
<dbReference type="Proteomes" id="UP000229834">
    <property type="component" value="Unassembled WGS sequence"/>
</dbReference>
<dbReference type="SUPFAM" id="SSF56037">
    <property type="entry name" value="PheT/TilS domain"/>
    <property type="match status" value="1"/>
</dbReference>
<evidence type="ECO:0000256" key="1">
    <source>
        <dbReference type="ARBA" id="ARBA00001946"/>
    </source>
</evidence>
<sequence>MRVSYNWLKTYFESEIPSPEKIGNLLTQHSFEVESITQFEEDFVLDIKVLPDRSHDCLSHFGIAKEVSLLTFVPIKKEFVNIVPISAPESNILQVEIEDPKLCPRFTAVVIENVELRESPGWLKGALKSLGQKSINNIVDATNYIMYSLGQPLHAYDMAKLKDESGNYLLRARVARKSEKVKTLDGKEYEMDENMQVISDGMTGDSALGIAGIKGGEATKIDKNTKSIIIESANFHPVNIRKTATKLGLRTDASIRFGNEISPELTLPAIFEASRLVVKIAGTEKTAIEGICDKYPRRTSLYKVGFSLSEVQSTLGIDISQNEIQSILNRRGYEWEEVFPREKIMNTAEGLVGVPYKYGSSILSDAPTSFDCSSLSSYLYIQSGISLPRISVDQYVFTDEVKEQDARPGDLVFANTGKVVNTSGLYYSKVLDKNIEEVPIRSKSVEFIPGTEVEGGIDHVGIYFGNGEVLHSTKDEGGVIKENLLDSKNFKNFRGFRAIKSLDEKRFVVTIPPERLDLRIKEDLIEEVGRIYGYENIPTKKIKNNQIKPEVNKDEYYGNIIRGILISKGFSEIISYTFVKKGEIELINPLAGDKKFLRNNLTDGIKESLDFNIGNALLLGLEQIKVFEIGNVFPKSGEVKHLAFGIKNPKGSKKEKSEDKDIEETVNLLEKELAIKTDFKINNSIAECDWSSILAQLEDVEIAHIPKKLSQARYKKPSTYPFVLRDIAILHNKELLKEKLTEVIKDAGGDTLKIVKLFDEFSPDKENISSAFHLVFVSDTKTLTDDEVNETMALIEEQIRNNGWKVR</sequence>
<dbReference type="Gene3D" id="3.90.1720.10">
    <property type="entry name" value="endopeptidase domain like (from Nostoc punctiforme)"/>
    <property type="match status" value="1"/>
</dbReference>
<dbReference type="GO" id="GO:0006508">
    <property type="term" value="P:proteolysis"/>
    <property type="evidence" value="ECO:0007669"/>
    <property type="project" value="UniProtKB-KW"/>
</dbReference>
<dbReference type="AlphaFoldDB" id="A0A2H0K6J5"/>
<dbReference type="SMART" id="SM00874">
    <property type="entry name" value="B5"/>
    <property type="match status" value="1"/>
</dbReference>
<dbReference type="SUPFAM" id="SSF54991">
    <property type="entry name" value="Anticodon-binding domain of PheRS"/>
    <property type="match status" value="1"/>
</dbReference>
<dbReference type="GO" id="GO:0006432">
    <property type="term" value="P:phenylalanyl-tRNA aminoacylation"/>
    <property type="evidence" value="ECO:0007669"/>
    <property type="project" value="InterPro"/>
</dbReference>
<evidence type="ECO:0000256" key="10">
    <source>
        <dbReference type="ARBA" id="ARBA00022840"/>
    </source>
</evidence>
<dbReference type="SUPFAM" id="SSF54001">
    <property type="entry name" value="Cysteine proteinases"/>
    <property type="match status" value="1"/>
</dbReference>
<dbReference type="PROSITE" id="PS51483">
    <property type="entry name" value="B5"/>
    <property type="match status" value="1"/>
</dbReference>
<feature type="domain" description="B5" evidence="15">
    <location>
        <begin position="299"/>
        <end position="539"/>
    </location>
</feature>
<dbReference type="EC" id="6.1.1.20" evidence="3"/>
<dbReference type="Pfam" id="PF03484">
    <property type="entry name" value="B5"/>
    <property type="match status" value="1"/>
</dbReference>
<evidence type="ECO:0000256" key="12">
    <source>
        <dbReference type="ARBA" id="ARBA00022917"/>
    </source>
</evidence>
<dbReference type="InterPro" id="IPR005147">
    <property type="entry name" value="tRNA_synthase_B5-dom"/>
</dbReference>
<dbReference type="SUPFAM" id="SSF55681">
    <property type="entry name" value="Class II aaRS and biotin synthetases"/>
    <property type="match status" value="1"/>
</dbReference>
<proteinExistence type="inferred from homology"/>
<dbReference type="EMBL" id="PCVC01000053">
    <property type="protein sequence ID" value="PIQ66867.1"/>
    <property type="molecule type" value="Genomic_DNA"/>
</dbReference>
<name>A0A2H0K6J5_9BACT</name>
<evidence type="ECO:0000313" key="17">
    <source>
        <dbReference type="EMBL" id="PIQ66867.1"/>
    </source>
</evidence>
<organism evidence="17 18">
    <name type="scientific">Candidatus Zambryskibacteria bacterium CG11_big_fil_rev_8_21_14_0_20_40_24</name>
    <dbReference type="NCBI Taxonomy" id="1975116"/>
    <lineage>
        <taxon>Bacteria</taxon>
        <taxon>Candidatus Zambryskiibacteriota</taxon>
    </lineage>
</organism>
<dbReference type="PANTHER" id="PTHR10947:SF0">
    <property type="entry name" value="PHENYLALANINE--TRNA LIGASE BETA SUBUNIT"/>
    <property type="match status" value="1"/>
</dbReference>
<keyword evidence="9" id="KW-0788">Thiol protease</keyword>
<evidence type="ECO:0000256" key="8">
    <source>
        <dbReference type="ARBA" id="ARBA00022801"/>
    </source>
</evidence>
<keyword evidence="13" id="KW-0030">Aminoacyl-tRNA synthetase</keyword>
<gene>
    <name evidence="17" type="ORF">COV95_01815</name>
</gene>
<feature type="domain" description="NlpC/P60" evidence="16">
    <location>
        <begin position="338"/>
        <end position="508"/>
    </location>
</feature>
<evidence type="ECO:0000256" key="9">
    <source>
        <dbReference type="ARBA" id="ARBA00022807"/>
    </source>
</evidence>
<keyword evidence="6" id="KW-0479">Metal-binding</keyword>